<evidence type="ECO:0000313" key="3">
    <source>
        <dbReference type="Proteomes" id="UP001056201"/>
    </source>
</evidence>
<dbReference type="Proteomes" id="UP001056201">
    <property type="component" value="Chromosome 1"/>
</dbReference>
<evidence type="ECO:0000256" key="1">
    <source>
        <dbReference type="SAM" id="SignalP"/>
    </source>
</evidence>
<reference evidence="2" key="1">
    <citation type="submission" date="2022-05" db="EMBL/GenBank/DDBJ databases">
        <title>An RpoN-dependent PEP-CTERM gene is involved in floc formation of an Aquincola tertiaricarbonis strain.</title>
        <authorList>
            <person name="Qiu D."/>
            <person name="Xia M."/>
        </authorList>
    </citation>
    <scope>NUCLEOTIDE SEQUENCE</scope>
    <source>
        <strain evidence="2">RN12</strain>
    </source>
</reference>
<keyword evidence="3" id="KW-1185">Reference proteome</keyword>
<dbReference type="EMBL" id="CP097635">
    <property type="protein sequence ID" value="URI06353.1"/>
    <property type="molecule type" value="Genomic_DNA"/>
</dbReference>
<gene>
    <name evidence="2" type="ORF">MW290_10530</name>
</gene>
<organism evidence="2 3">
    <name type="scientific">Aquincola tertiaricarbonis</name>
    <dbReference type="NCBI Taxonomy" id="391953"/>
    <lineage>
        <taxon>Bacteria</taxon>
        <taxon>Pseudomonadati</taxon>
        <taxon>Pseudomonadota</taxon>
        <taxon>Betaproteobacteria</taxon>
        <taxon>Burkholderiales</taxon>
        <taxon>Sphaerotilaceae</taxon>
        <taxon>Aquincola</taxon>
    </lineage>
</organism>
<feature type="chain" id="PRO_5047193837" evidence="1">
    <location>
        <begin position="26"/>
        <end position="123"/>
    </location>
</feature>
<sequence length="123" mass="13294">MNTPFKTGRAVATVLLVAATQTAVAQADAWPVAGRQGVIQVVIVPEDAARDREAYARQIERLCPPQATCFINFHTNSTGAPVAVPLPDAIAQESTAVFRRSIKQGGEYFRWSCRMGIDAANCF</sequence>
<proteinExistence type="predicted"/>
<dbReference type="RefSeq" id="WP_250194616.1">
    <property type="nucleotide sequence ID" value="NZ_CP097635.1"/>
</dbReference>
<keyword evidence="1" id="KW-0732">Signal</keyword>
<name>A0ABY4RZI2_AQUTE</name>
<accession>A0ABY4RZI2</accession>
<evidence type="ECO:0000313" key="2">
    <source>
        <dbReference type="EMBL" id="URI06353.1"/>
    </source>
</evidence>
<protein>
    <submittedName>
        <fullName evidence="2">Uncharacterized protein</fullName>
    </submittedName>
</protein>
<feature type="signal peptide" evidence="1">
    <location>
        <begin position="1"/>
        <end position="25"/>
    </location>
</feature>